<accession>A0A0U2VWT0</accession>
<evidence type="ECO:0000256" key="5">
    <source>
        <dbReference type="ARBA" id="ARBA00013155"/>
    </source>
</evidence>
<comment type="catalytic activity">
    <reaction evidence="10 12">
        <text>L-2,4-diaminobutanoate + 2-oxoglutarate = L-aspartate 4-semialdehyde + L-glutamate</text>
        <dbReference type="Rhea" id="RHEA:11160"/>
        <dbReference type="ChEBI" id="CHEBI:16810"/>
        <dbReference type="ChEBI" id="CHEBI:29985"/>
        <dbReference type="ChEBI" id="CHEBI:58761"/>
        <dbReference type="ChEBI" id="CHEBI:537519"/>
        <dbReference type="EC" id="2.6.1.76"/>
    </reaction>
</comment>
<evidence type="ECO:0000256" key="7">
    <source>
        <dbReference type="ARBA" id="ARBA00022576"/>
    </source>
</evidence>
<dbReference type="PANTHER" id="PTHR43552">
    <property type="entry name" value="DIAMINOBUTYRATE--2-OXOGLUTARATE AMINOTRANSFERASE"/>
    <property type="match status" value="1"/>
</dbReference>
<dbReference type="KEGG" id="pnp:IJ22_35890"/>
<evidence type="ECO:0000256" key="4">
    <source>
        <dbReference type="ARBA" id="ARBA00008954"/>
    </source>
</evidence>
<proteinExistence type="inferred from homology"/>
<sequence>MTQTMKETAEMTSLHVFEELESEVRSYCRSFRTVFSKASNDKLWDVAGREYIDFFAGAGALNYGHNNERIRQKLVQYLLEDGITHSLDMATKAKEDFLIRFQEVILKPRGLQYKVMFPGPTGTNAVESAMKIARKVTGRETVLCFTNAFHGMSLGSLSVTGNKFKRKGAGVALNHSVFMPYDGYFGVDTDTVAYMEKLLDDPGSGVPLPAAVIVETVQGEGGLNVASVPWLKRLEKLCDQRGILLIIDDVQMGCGRTGTFFSFDEAGIRPDIVCLSKSIGGYGLPMALTLIKPELDVWAPGEHNGTFRGNNLAFIAATEALSYWETDAFSVEVIRKAKRVRTFLEEQVKLYPQLQGEVRGKGFIQGIAFADAKKAGLLCEAAFKRRVIMETSGPDSEVAKLMPPLTIDHEVLDLGLQRVSDSMKELAASISSQEKGA</sequence>
<reference evidence="13 14" key="2">
    <citation type="journal article" date="2016" name="Genome Announc.">
        <title>Complete Genome Sequences of Two Interactive Moderate Thermophiles, Paenibacillus napthalenovorans 32O-Y and Paenibacillus sp. 32O-W.</title>
        <authorList>
            <person name="Butler R.R.III."/>
            <person name="Wang J."/>
            <person name="Stark B.C."/>
            <person name="Pombert J.F."/>
        </authorList>
    </citation>
    <scope>NUCLEOTIDE SEQUENCE [LARGE SCALE GENOMIC DNA]</scope>
    <source>
        <strain evidence="13 14">32O-Y</strain>
    </source>
</reference>
<dbReference type="InterPro" id="IPR012773">
    <property type="entry name" value="Ectoine_EctB"/>
</dbReference>
<dbReference type="AlphaFoldDB" id="A0A0U2VWT0"/>
<dbReference type="PATRIC" id="fig|162209.4.peg.3818"/>
<keyword evidence="8 12" id="KW-0808">Transferase</keyword>
<dbReference type="STRING" id="162209.IJ22_35890"/>
<evidence type="ECO:0000256" key="9">
    <source>
        <dbReference type="ARBA" id="ARBA00022898"/>
    </source>
</evidence>
<dbReference type="CDD" id="cd00610">
    <property type="entry name" value="OAT_like"/>
    <property type="match status" value="1"/>
</dbReference>
<dbReference type="InterPro" id="IPR015424">
    <property type="entry name" value="PyrdxlP-dep_Trfase"/>
</dbReference>
<dbReference type="Proteomes" id="UP000061660">
    <property type="component" value="Chromosome"/>
</dbReference>
<dbReference type="UniPathway" id="UPA00067">
    <property type="reaction ID" value="UER00121"/>
</dbReference>
<dbReference type="GO" id="GO:0030170">
    <property type="term" value="F:pyridoxal phosphate binding"/>
    <property type="evidence" value="ECO:0007669"/>
    <property type="project" value="InterPro"/>
</dbReference>
<dbReference type="SUPFAM" id="SSF53383">
    <property type="entry name" value="PLP-dependent transferases"/>
    <property type="match status" value="1"/>
</dbReference>
<evidence type="ECO:0000256" key="8">
    <source>
        <dbReference type="ARBA" id="ARBA00022679"/>
    </source>
</evidence>
<evidence type="ECO:0000256" key="2">
    <source>
        <dbReference type="ARBA" id="ARBA00002189"/>
    </source>
</evidence>
<reference evidence="14" key="1">
    <citation type="submission" date="2015-12" db="EMBL/GenBank/DDBJ databases">
        <title>Complete genome sequences of two moderately thermophilic Paenibacillus species.</title>
        <authorList>
            <person name="Butler R.III."/>
            <person name="Wang J."/>
            <person name="Stark B.C."/>
            <person name="Pombert J.-F."/>
        </authorList>
    </citation>
    <scope>NUCLEOTIDE SEQUENCE [LARGE SCALE GENOMIC DNA]</scope>
    <source>
        <strain evidence="14">32O-Y</strain>
    </source>
</reference>
<dbReference type="GO" id="GO:0045303">
    <property type="term" value="F:diaminobutyrate-2-oxoglutarate transaminase activity"/>
    <property type="evidence" value="ECO:0007669"/>
    <property type="project" value="UniProtKB-EC"/>
</dbReference>
<comment type="cofactor">
    <cofactor evidence="1 12">
        <name>pyridoxal 5'-phosphate</name>
        <dbReference type="ChEBI" id="CHEBI:597326"/>
    </cofactor>
</comment>
<keyword evidence="9 11" id="KW-0663">Pyridoxal phosphate</keyword>
<dbReference type="NCBIfam" id="TIGR00709">
    <property type="entry name" value="dat"/>
    <property type="match status" value="1"/>
</dbReference>
<dbReference type="PANTHER" id="PTHR43552:SF2">
    <property type="entry name" value="DIAMINOBUTYRATE--2-OXOGLUTARATE TRANSAMINASE"/>
    <property type="match status" value="1"/>
</dbReference>
<evidence type="ECO:0000256" key="12">
    <source>
        <dbReference type="RuleBase" id="RU365034"/>
    </source>
</evidence>
<comment type="pathway">
    <text evidence="3 12">Amine and polyamine biosynthesis; ectoine biosynthesis; L-ectoine from L-aspartate 4-semialdehyde: step 1/3.</text>
</comment>
<dbReference type="InterPro" id="IPR049704">
    <property type="entry name" value="Aminotrans_3_PPA_site"/>
</dbReference>
<evidence type="ECO:0000313" key="14">
    <source>
        <dbReference type="Proteomes" id="UP000061660"/>
    </source>
</evidence>
<dbReference type="NCBIfam" id="NF006733">
    <property type="entry name" value="PRK09264.1"/>
    <property type="match status" value="1"/>
</dbReference>
<dbReference type="GO" id="GO:0047307">
    <property type="term" value="F:diaminobutyrate-pyruvate transaminase activity"/>
    <property type="evidence" value="ECO:0007669"/>
    <property type="project" value="InterPro"/>
</dbReference>
<comment type="function">
    <text evidence="2 12">Catalyzes reversively the conversion of L-aspartate beta-semialdehyde (ASA) to L-2,4-diaminobutyrate (DABA) by transamination with L-glutamate.</text>
</comment>
<evidence type="ECO:0000256" key="11">
    <source>
        <dbReference type="RuleBase" id="RU003560"/>
    </source>
</evidence>
<dbReference type="EMBL" id="CP013652">
    <property type="protein sequence ID" value="ALS23927.1"/>
    <property type="molecule type" value="Genomic_DNA"/>
</dbReference>
<dbReference type="NCBIfam" id="TIGR02407">
    <property type="entry name" value="ectoine_ectB"/>
    <property type="match status" value="1"/>
</dbReference>
<dbReference type="PIRSF" id="PIRSF000521">
    <property type="entry name" value="Transaminase_4ab_Lys_Orn"/>
    <property type="match status" value="1"/>
</dbReference>
<evidence type="ECO:0000256" key="10">
    <source>
        <dbReference type="ARBA" id="ARBA00049111"/>
    </source>
</evidence>
<organism evidence="13 14">
    <name type="scientific">Paenibacillus naphthalenovorans</name>
    <dbReference type="NCBI Taxonomy" id="162209"/>
    <lineage>
        <taxon>Bacteria</taxon>
        <taxon>Bacillati</taxon>
        <taxon>Bacillota</taxon>
        <taxon>Bacilli</taxon>
        <taxon>Bacillales</taxon>
        <taxon>Paenibacillaceae</taxon>
        <taxon>Paenibacillus</taxon>
    </lineage>
</organism>
<dbReference type="InterPro" id="IPR015422">
    <property type="entry name" value="PyrdxlP-dep_Trfase_small"/>
</dbReference>
<dbReference type="PROSITE" id="PS00600">
    <property type="entry name" value="AA_TRANSFER_CLASS_3"/>
    <property type="match status" value="1"/>
</dbReference>
<dbReference type="GO" id="GO:0019491">
    <property type="term" value="P:ectoine biosynthetic process"/>
    <property type="evidence" value="ECO:0007669"/>
    <property type="project" value="UniProtKB-UniPathway"/>
</dbReference>
<dbReference type="Gene3D" id="3.40.640.10">
    <property type="entry name" value="Type I PLP-dependent aspartate aminotransferase-like (Major domain)"/>
    <property type="match status" value="1"/>
</dbReference>
<dbReference type="Pfam" id="PF00202">
    <property type="entry name" value="Aminotran_3"/>
    <property type="match status" value="1"/>
</dbReference>
<keyword evidence="14" id="KW-1185">Reference proteome</keyword>
<name>A0A0U2VWT0_9BACL</name>
<dbReference type="RefSeq" id="WP_235594160.1">
    <property type="nucleotide sequence ID" value="NZ_CP013652.1"/>
</dbReference>
<evidence type="ECO:0000256" key="1">
    <source>
        <dbReference type="ARBA" id="ARBA00001933"/>
    </source>
</evidence>
<evidence type="ECO:0000256" key="3">
    <source>
        <dbReference type="ARBA" id="ARBA00004946"/>
    </source>
</evidence>
<keyword evidence="7 12" id="KW-0032">Aminotransferase</keyword>
<protein>
    <recommendedName>
        <fullName evidence="6 12">Diaminobutyrate--2-oxoglutarate transaminase</fullName>
        <ecNumber evidence="5 12">2.6.1.76</ecNumber>
    </recommendedName>
    <alternativeName>
        <fullName evidence="12">DABA aminotransferase</fullName>
    </alternativeName>
</protein>
<gene>
    <name evidence="13" type="ORF">IJ22_35890</name>
</gene>
<dbReference type="EC" id="2.6.1.76" evidence="5 12"/>
<evidence type="ECO:0000256" key="6">
    <source>
        <dbReference type="ARBA" id="ARBA00014798"/>
    </source>
</evidence>
<dbReference type="InterPro" id="IPR015421">
    <property type="entry name" value="PyrdxlP-dep_Trfase_major"/>
</dbReference>
<dbReference type="InterPro" id="IPR004637">
    <property type="entry name" value="Dat"/>
</dbReference>
<dbReference type="InterPro" id="IPR005814">
    <property type="entry name" value="Aminotrans_3"/>
</dbReference>
<evidence type="ECO:0000313" key="13">
    <source>
        <dbReference type="EMBL" id="ALS23927.1"/>
    </source>
</evidence>
<dbReference type="Gene3D" id="3.90.1150.10">
    <property type="entry name" value="Aspartate Aminotransferase, domain 1"/>
    <property type="match status" value="1"/>
</dbReference>
<comment type="similarity">
    <text evidence="4 11">Belongs to the class-III pyridoxal-phosphate-dependent aminotransferase family.</text>
</comment>